<accession>A0A3N2BA02</accession>
<proteinExistence type="predicted"/>
<organism evidence="1 2">
    <name type="scientific">Bogoriella caseilytica</name>
    <dbReference type="NCBI Taxonomy" id="56055"/>
    <lineage>
        <taxon>Bacteria</taxon>
        <taxon>Bacillati</taxon>
        <taxon>Actinomycetota</taxon>
        <taxon>Actinomycetes</taxon>
        <taxon>Micrococcales</taxon>
        <taxon>Bogoriellaceae</taxon>
        <taxon>Bogoriella</taxon>
    </lineage>
</organism>
<dbReference type="AlphaFoldDB" id="A0A3N2BA02"/>
<dbReference type="RefSeq" id="WP_148058838.1">
    <property type="nucleotide sequence ID" value="NZ_RKHK01000001.1"/>
</dbReference>
<dbReference type="Proteomes" id="UP000280668">
    <property type="component" value="Unassembled WGS sequence"/>
</dbReference>
<comment type="caution">
    <text evidence="1">The sequence shown here is derived from an EMBL/GenBank/DDBJ whole genome shotgun (WGS) entry which is preliminary data.</text>
</comment>
<protein>
    <submittedName>
        <fullName evidence="1">Uncharacterized protein</fullName>
    </submittedName>
</protein>
<evidence type="ECO:0000313" key="1">
    <source>
        <dbReference type="EMBL" id="ROR72085.1"/>
    </source>
</evidence>
<evidence type="ECO:0000313" key="2">
    <source>
        <dbReference type="Proteomes" id="UP000280668"/>
    </source>
</evidence>
<name>A0A3N2BA02_9MICO</name>
<sequence length="105" mass="11370">MVEAVGLLFDELDDPRIALCPTLHRNVPAFPNYLSYHVYLSYHALPHLPESESSGAAPPGADAAVSCVNWPQAAELGATALPNTQHGVEVLWVIPDEAIEVARRE</sequence>
<gene>
    <name evidence="1" type="ORF">EDD31_0431</name>
</gene>
<reference evidence="1 2" key="1">
    <citation type="submission" date="2018-11" db="EMBL/GenBank/DDBJ databases">
        <title>Sequencing the genomes of 1000 actinobacteria strains.</title>
        <authorList>
            <person name="Klenk H.-P."/>
        </authorList>
    </citation>
    <scope>NUCLEOTIDE SEQUENCE [LARGE SCALE GENOMIC DNA]</scope>
    <source>
        <strain evidence="1 2">DSM 11294</strain>
    </source>
</reference>
<keyword evidence="2" id="KW-1185">Reference proteome</keyword>
<dbReference type="EMBL" id="RKHK01000001">
    <property type="protein sequence ID" value="ROR72085.1"/>
    <property type="molecule type" value="Genomic_DNA"/>
</dbReference>